<feature type="compositionally biased region" description="Polar residues" evidence="1">
    <location>
        <begin position="252"/>
        <end position="263"/>
    </location>
</feature>
<feature type="compositionally biased region" description="Basic residues" evidence="1">
    <location>
        <begin position="195"/>
        <end position="206"/>
    </location>
</feature>
<proteinExistence type="predicted"/>
<comment type="caution">
    <text evidence="2">The sequence shown here is derived from an EMBL/GenBank/DDBJ whole genome shotgun (WGS) entry which is preliminary data.</text>
</comment>
<name>A0AB34HWK2_ESCRO</name>
<feature type="region of interest" description="Disordered" evidence="1">
    <location>
        <begin position="1"/>
        <end position="90"/>
    </location>
</feature>
<accession>A0AB34HWK2</accession>
<dbReference type="Proteomes" id="UP001159641">
    <property type="component" value="Unassembled WGS sequence"/>
</dbReference>
<feature type="compositionally biased region" description="Basic and acidic residues" evidence="1">
    <location>
        <begin position="118"/>
        <end position="133"/>
    </location>
</feature>
<dbReference type="EMBL" id="JAIQCJ010000544">
    <property type="protein sequence ID" value="KAJ8795749.1"/>
    <property type="molecule type" value="Genomic_DNA"/>
</dbReference>
<evidence type="ECO:0000313" key="3">
    <source>
        <dbReference type="Proteomes" id="UP001159641"/>
    </source>
</evidence>
<gene>
    <name evidence="2" type="ORF">J1605_002511</name>
</gene>
<sequence>MCPDHGVAAQRPAALKKQAPASSLRKAEGELLSENGGEGAPGGRQQLTKLRGGLREPRPPGPAPRALPSTPGPDVQLAEASAGGGVLRPQPALLPCQQLHCVREERAAAESGRASEQQPERAVESERVGEGARRRPRLRSPASRQLCPSTARRARRPAAAASAGAPPAAVAGRGLVRAGVPSRGLGHPGAAERRGARRGRQSRRSARSLNCVGRRALGLQGAPRAGCPDFSGEPQFRGASRASAPQPHRTLRSSPAYPTSTQTFLTPSPVGVAESAGLPVGLLPRRTLATLDLLPLVASVATSPGRAGHGTPGERGNDRCSPKAPAPPGAAGRGNALGDGEAERGLRDPVPQPGQDGAQRRTTPLGG</sequence>
<protein>
    <submittedName>
        <fullName evidence="2">Uncharacterized protein</fullName>
    </submittedName>
</protein>
<evidence type="ECO:0000256" key="1">
    <source>
        <dbReference type="SAM" id="MobiDB-lite"/>
    </source>
</evidence>
<feature type="region of interest" description="Disordered" evidence="1">
    <location>
        <begin position="301"/>
        <end position="367"/>
    </location>
</feature>
<dbReference type="AlphaFoldDB" id="A0AB34HWK2"/>
<organism evidence="2 3">
    <name type="scientific">Eschrichtius robustus</name>
    <name type="common">California gray whale</name>
    <name type="synonym">Eschrichtius gibbosus</name>
    <dbReference type="NCBI Taxonomy" id="9764"/>
    <lineage>
        <taxon>Eukaryota</taxon>
        <taxon>Metazoa</taxon>
        <taxon>Chordata</taxon>
        <taxon>Craniata</taxon>
        <taxon>Vertebrata</taxon>
        <taxon>Euteleostomi</taxon>
        <taxon>Mammalia</taxon>
        <taxon>Eutheria</taxon>
        <taxon>Laurasiatheria</taxon>
        <taxon>Artiodactyla</taxon>
        <taxon>Whippomorpha</taxon>
        <taxon>Cetacea</taxon>
        <taxon>Mysticeti</taxon>
        <taxon>Eschrichtiidae</taxon>
        <taxon>Eschrichtius</taxon>
    </lineage>
</organism>
<reference evidence="2 3" key="1">
    <citation type="submission" date="2022-11" db="EMBL/GenBank/DDBJ databases">
        <title>Whole genome sequence of Eschrichtius robustus ER-17-0199.</title>
        <authorList>
            <person name="Bruniche-Olsen A."/>
            <person name="Black A.N."/>
            <person name="Fields C.J."/>
            <person name="Walden K."/>
            <person name="Dewoody J.A."/>
        </authorList>
    </citation>
    <scope>NUCLEOTIDE SEQUENCE [LARGE SCALE GENOMIC DNA]</scope>
    <source>
        <strain evidence="2">ER-17-0199</strain>
        <tissue evidence="2">Blubber</tissue>
    </source>
</reference>
<keyword evidence="3" id="KW-1185">Reference proteome</keyword>
<feature type="compositionally biased region" description="Low complexity" evidence="1">
    <location>
        <begin position="157"/>
        <end position="180"/>
    </location>
</feature>
<feature type="region of interest" description="Disordered" evidence="1">
    <location>
        <begin position="105"/>
        <end position="263"/>
    </location>
</feature>
<evidence type="ECO:0000313" key="2">
    <source>
        <dbReference type="EMBL" id="KAJ8795749.1"/>
    </source>
</evidence>